<reference evidence="3" key="1">
    <citation type="submission" date="2020-04" db="EMBL/GenBank/DDBJ databases">
        <authorList>
            <person name="Chiriac C."/>
            <person name="Salcher M."/>
            <person name="Ghai R."/>
            <person name="Kavagutti S V."/>
        </authorList>
    </citation>
    <scope>NUCLEOTIDE SEQUENCE</scope>
</reference>
<evidence type="ECO:0000256" key="2">
    <source>
        <dbReference type="SAM" id="Phobius"/>
    </source>
</evidence>
<evidence type="ECO:0000256" key="1">
    <source>
        <dbReference type="SAM" id="MobiDB-lite"/>
    </source>
</evidence>
<keyword evidence="2" id="KW-0472">Membrane</keyword>
<organism evidence="3">
    <name type="scientific">uncultured Caudovirales phage</name>
    <dbReference type="NCBI Taxonomy" id="2100421"/>
    <lineage>
        <taxon>Viruses</taxon>
        <taxon>Duplodnaviria</taxon>
        <taxon>Heunggongvirae</taxon>
        <taxon>Uroviricota</taxon>
        <taxon>Caudoviricetes</taxon>
        <taxon>Peduoviridae</taxon>
        <taxon>Maltschvirus</taxon>
        <taxon>Maltschvirus maltsch</taxon>
    </lineage>
</organism>
<keyword evidence="2" id="KW-1133">Transmembrane helix</keyword>
<accession>A0A6J5NDK1</accession>
<sequence>AIFAKAAGFKGPQAMVEFTKAMEEGRYKGDAMKQLLINVGIVMKKEFGPGAEGAALTFQGVMNRMQNATTKLYEAFEPMAIGFANQVVLPMTQGLKIATDGFNAFFTGQKATTKGGAELASKLQELKPTFEGLANNIKSVIDRVVDLGKVFLPILELGARLLSSPLAGALAQIYVSTLLVNGAFSMLATSGIAKTAAALVTSLIPATQQSTFFMYRLTLVTRGMWLAMTGPVGIAVLAIAAVTAALYAMHEPSREYLNTVPDRFADFWRDLASQANASGRKVQEAWRQVQEFFGGVINYIVKAFNEGMGKLPPEVKSAINQILPMLKELEPGFDGITKNIITNWKKMIAEILMATNPVLRLAKMLGVDVATSAVNAATKEQPTKIETEPYTVAGITYDRKTGRPIGQSLTPYTDANPVIPPIPGAGDDPTAAAKAKALYENQKAYADKLSAAQTEADIKRQTTLFDNEKSMINMAYDLREARANSFEKETIRFQKELFNIEMTRQKAIMDANNEITKAQGKVAGGTGAIAPSSGFIDKSVFRDWMVSQGFGRTSGDFTNKGHATPNHMLNAMDMGILGGSDADALRKTKAMEERLKATGAFGNQLFGPTRDPMGHGAGKGGQNIHLHIPTPGGKVPMTPGLATLMNYSGATNAIGTGGKVSASQSRTGLAAQAERNALQDRTTKLTLAEVEAIKQAEIATANYVASIMPVAEQELQNKLLQRRTELMRTGITPDLIDTEMKIYEAQQKQTIGIQAAREAIDEATKSRKAGTISSEDAARIIAKEQKIINSLTEDLDPYTKAIREAALANKNFAVQSALTDLGNRAQMARAFTPEAEMRVRIKQQYPKATESQLGDLFKTEQTVTKAEELKTQMQGVASTIGDAFSTAFQGIINGSMSAQEALGNMFKSIGESFVKMAMDMIAKQLVMITLGFIMKALGLAGSIAGAGNAAGAAAFSPDNASAFSAIPGQAFSMPKLAANGATFSNGIAKFAHGGIVNGPTLFPFADGGAMQMGLMGEAGPEAIMPLQRGADGALGVRAAMGGNSMGGSSSPILNMNFETSTINGVEYVSRDQLEAAMMQTRRQASSDGAKRGMAMTLDKIQQSPQTRRRIGM</sequence>
<keyword evidence="2" id="KW-0812">Transmembrane</keyword>
<gene>
    <name evidence="3" type="ORF">UFOVP649_111</name>
</gene>
<feature type="non-terminal residue" evidence="3">
    <location>
        <position position="1"/>
    </location>
</feature>
<proteinExistence type="predicted"/>
<feature type="region of interest" description="Disordered" evidence="1">
    <location>
        <begin position="1082"/>
        <end position="1112"/>
    </location>
</feature>
<feature type="transmembrane region" description="Helical" evidence="2">
    <location>
        <begin position="183"/>
        <end position="204"/>
    </location>
</feature>
<evidence type="ECO:0000313" key="3">
    <source>
        <dbReference type="EMBL" id="CAB4155215.1"/>
    </source>
</evidence>
<dbReference type="EMBL" id="LR796624">
    <property type="protein sequence ID" value="CAB4155215.1"/>
    <property type="molecule type" value="Genomic_DNA"/>
</dbReference>
<feature type="transmembrane region" description="Helical" evidence="2">
    <location>
        <begin position="225"/>
        <end position="249"/>
    </location>
</feature>
<protein>
    <recommendedName>
        <fullName evidence="4">Bacteriophage lambda, GpH, tail tape measure, C-terminal</fullName>
    </recommendedName>
</protein>
<name>A0A6J5NDK1_9CAUD</name>
<evidence type="ECO:0008006" key="4">
    <source>
        <dbReference type="Google" id="ProtNLM"/>
    </source>
</evidence>